<evidence type="ECO:0000313" key="4">
    <source>
        <dbReference type="EMBL" id="VVM08542.1"/>
    </source>
</evidence>
<keyword evidence="5" id="KW-1185">Reference proteome</keyword>
<feature type="region of interest" description="Disordered" evidence="2">
    <location>
        <begin position="364"/>
        <end position="386"/>
    </location>
</feature>
<dbReference type="Gene3D" id="3.50.50.60">
    <property type="entry name" value="FAD/NAD(P)-binding domain"/>
    <property type="match status" value="1"/>
</dbReference>
<sequence length="386" mass="40899">MTAKSLDALIVGGGIGGFTVAFHLAQKGRCVGLLEREVVAGYHSTGRSAVFFRGSHGTASVRALCRASRRFFEQPPEALSGRRLATPRDALFVSSTADLPTLDAFIQDVAAGGTPIERLSPEEACARVPVLRRAWVGGAALEKGGMDIDLPALLEGLQEALLRLGGSVHLGAEVQGLERSGSLWRARTSAGDFAAPILVNAAGAWADEIARAAGAIPIGLVPKRRTVMTFQAQAESARWPMVLEVKERFYFRPWASVLLASPADQTPIAPCDVQPEEADCRALLQKLAEATTLPLDPASVLRRWAGLRSFVADECPVIGWDPELPGFFWTAALGGFGIETSPSIGEIAASLLTGAPFPPEIAAQGISEESFAPKRLRASPIPSESD</sequence>
<reference evidence="4" key="1">
    <citation type="submission" date="2019-09" db="EMBL/GenBank/DDBJ databases">
        <authorList>
            <person name="Cremers G."/>
        </authorList>
    </citation>
    <scope>NUCLEOTIDE SEQUENCE [LARGE SCALE GENOMIC DNA]</scope>
    <source>
        <strain evidence="4">3B</strain>
    </source>
</reference>
<dbReference type="InterPro" id="IPR036188">
    <property type="entry name" value="FAD/NAD-bd_sf"/>
</dbReference>
<evidence type="ECO:0000313" key="5">
    <source>
        <dbReference type="Proteomes" id="UP000381693"/>
    </source>
</evidence>
<gene>
    <name evidence="4" type="primary">dauA</name>
    <name evidence="4" type="ORF">MAMC_02257</name>
</gene>
<dbReference type="SUPFAM" id="SSF51905">
    <property type="entry name" value="FAD/NAD(P)-binding domain"/>
    <property type="match status" value="1"/>
</dbReference>
<feature type="domain" description="FAD dependent oxidoreductase" evidence="3">
    <location>
        <begin position="7"/>
        <end position="351"/>
    </location>
</feature>
<proteinExistence type="predicted"/>
<keyword evidence="1 4" id="KW-0560">Oxidoreductase</keyword>
<evidence type="ECO:0000256" key="1">
    <source>
        <dbReference type="ARBA" id="ARBA00023002"/>
    </source>
</evidence>
<name>A0A5E6MJN2_9BACT</name>
<dbReference type="Gene3D" id="3.30.9.10">
    <property type="entry name" value="D-Amino Acid Oxidase, subunit A, domain 2"/>
    <property type="match status" value="1"/>
</dbReference>
<dbReference type="GO" id="GO:0016491">
    <property type="term" value="F:oxidoreductase activity"/>
    <property type="evidence" value="ECO:0007669"/>
    <property type="project" value="UniProtKB-KW"/>
</dbReference>
<dbReference type="RefSeq" id="WP_142526125.1">
    <property type="nucleotide sequence ID" value="NZ_CABFUZ020000262.1"/>
</dbReference>
<organism evidence="4 5">
    <name type="scientific">Methylacidimicrobium cyclopophantes</name>
    <dbReference type="NCBI Taxonomy" id="1041766"/>
    <lineage>
        <taxon>Bacteria</taxon>
        <taxon>Pseudomonadati</taxon>
        <taxon>Verrucomicrobiota</taxon>
        <taxon>Methylacidimicrobium</taxon>
    </lineage>
</organism>
<dbReference type="EC" id="1.4.99.6" evidence="4"/>
<dbReference type="Proteomes" id="UP000381693">
    <property type="component" value="Unassembled WGS sequence"/>
</dbReference>
<protein>
    <submittedName>
        <fullName evidence="4">D-arginine dehydrogenase</fullName>
        <ecNumber evidence="4">1.4.99.6</ecNumber>
    </submittedName>
</protein>
<dbReference type="PANTHER" id="PTHR13847:SF287">
    <property type="entry name" value="FAD-DEPENDENT OXIDOREDUCTASE DOMAIN-CONTAINING PROTEIN 1"/>
    <property type="match status" value="1"/>
</dbReference>
<dbReference type="OrthoDB" id="9801699at2"/>
<dbReference type="Pfam" id="PF01266">
    <property type="entry name" value="DAO"/>
    <property type="match status" value="1"/>
</dbReference>
<evidence type="ECO:0000259" key="3">
    <source>
        <dbReference type="Pfam" id="PF01266"/>
    </source>
</evidence>
<dbReference type="PANTHER" id="PTHR13847">
    <property type="entry name" value="SARCOSINE DEHYDROGENASE-RELATED"/>
    <property type="match status" value="1"/>
</dbReference>
<evidence type="ECO:0000256" key="2">
    <source>
        <dbReference type="SAM" id="MobiDB-lite"/>
    </source>
</evidence>
<dbReference type="GO" id="GO:0005737">
    <property type="term" value="C:cytoplasm"/>
    <property type="evidence" value="ECO:0007669"/>
    <property type="project" value="TreeGrafter"/>
</dbReference>
<dbReference type="EMBL" id="CABFUZ020000262">
    <property type="protein sequence ID" value="VVM08542.1"/>
    <property type="molecule type" value="Genomic_DNA"/>
</dbReference>
<accession>A0A5E6MJN2</accession>
<comment type="caution">
    <text evidence="4">The sequence shown here is derived from an EMBL/GenBank/DDBJ whole genome shotgun (WGS) entry which is preliminary data.</text>
</comment>
<dbReference type="InterPro" id="IPR006076">
    <property type="entry name" value="FAD-dep_OxRdtase"/>
</dbReference>
<dbReference type="AlphaFoldDB" id="A0A5E6MJN2"/>